<keyword evidence="2" id="KW-1185">Reference proteome</keyword>
<organism evidence="1 2">
    <name type="scientific">Macrosiphum euphorbiae</name>
    <name type="common">potato aphid</name>
    <dbReference type="NCBI Taxonomy" id="13131"/>
    <lineage>
        <taxon>Eukaryota</taxon>
        <taxon>Metazoa</taxon>
        <taxon>Ecdysozoa</taxon>
        <taxon>Arthropoda</taxon>
        <taxon>Hexapoda</taxon>
        <taxon>Insecta</taxon>
        <taxon>Pterygota</taxon>
        <taxon>Neoptera</taxon>
        <taxon>Paraneoptera</taxon>
        <taxon>Hemiptera</taxon>
        <taxon>Sternorrhyncha</taxon>
        <taxon>Aphidomorpha</taxon>
        <taxon>Aphidoidea</taxon>
        <taxon>Aphididae</taxon>
        <taxon>Macrosiphini</taxon>
        <taxon>Macrosiphum</taxon>
    </lineage>
</organism>
<sequence>MDLPKKIWVGLNRIRTGQGRCNELMYKWKFRESPGCDCGANIQSMQHLILDCHLRSYDGDLEAGRLHQSDP</sequence>
<evidence type="ECO:0000313" key="2">
    <source>
        <dbReference type="Proteomes" id="UP001160148"/>
    </source>
</evidence>
<reference evidence="1 2" key="1">
    <citation type="submission" date="2023-01" db="EMBL/GenBank/DDBJ databases">
        <authorList>
            <person name="Whitehead M."/>
        </authorList>
    </citation>
    <scope>NUCLEOTIDE SEQUENCE [LARGE SCALE GENOMIC DNA]</scope>
</reference>
<protein>
    <recommendedName>
        <fullName evidence="3">Reverse transcriptase</fullName>
    </recommendedName>
</protein>
<evidence type="ECO:0000313" key="1">
    <source>
        <dbReference type="EMBL" id="CAI6362705.1"/>
    </source>
</evidence>
<evidence type="ECO:0008006" key="3">
    <source>
        <dbReference type="Google" id="ProtNLM"/>
    </source>
</evidence>
<accession>A0AAV0X394</accession>
<comment type="caution">
    <text evidence="1">The sequence shown here is derived from an EMBL/GenBank/DDBJ whole genome shotgun (WGS) entry which is preliminary data.</text>
</comment>
<dbReference type="Proteomes" id="UP001160148">
    <property type="component" value="Unassembled WGS sequence"/>
</dbReference>
<dbReference type="EMBL" id="CARXXK010000003">
    <property type="protein sequence ID" value="CAI6362705.1"/>
    <property type="molecule type" value="Genomic_DNA"/>
</dbReference>
<name>A0AAV0X394_9HEMI</name>
<gene>
    <name evidence="1" type="ORF">MEUPH1_LOCUS17750</name>
</gene>
<dbReference type="AlphaFoldDB" id="A0AAV0X394"/>
<proteinExistence type="predicted"/>